<dbReference type="AlphaFoldDB" id="A0A8H3X026"/>
<protein>
    <submittedName>
        <fullName evidence="1">Uncharacterized protein</fullName>
    </submittedName>
</protein>
<sequence>MSQDNIQQNCSVCLKIITFCRGVTTNLKFKINNCPDQRYYKNLRVGVDKLCHECYMKIVDSYRRQMSTINRNIELDDLIETDLIENDDLAKDDTLTNLIEINNLIEISESNISTNLIETDNLIETIIFQQI</sequence>
<keyword evidence="2" id="KW-1185">Reference proteome</keyword>
<dbReference type="EMBL" id="WTPW01002372">
    <property type="protein sequence ID" value="KAF0384573.1"/>
    <property type="molecule type" value="Genomic_DNA"/>
</dbReference>
<comment type="caution">
    <text evidence="1">The sequence shown here is derived from an EMBL/GenBank/DDBJ whole genome shotgun (WGS) entry which is preliminary data.</text>
</comment>
<reference evidence="1 2" key="1">
    <citation type="journal article" date="2019" name="Environ. Microbiol.">
        <title>At the nexus of three kingdoms: the genome of the mycorrhizal fungus Gigaspora margarita provides insights into plant, endobacterial and fungal interactions.</title>
        <authorList>
            <person name="Venice F."/>
            <person name="Ghignone S."/>
            <person name="Salvioli di Fossalunga A."/>
            <person name="Amselem J."/>
            <person name="Novero M."/>
            <person name="Xianan X."/>
            <person name="Sedzielewska Toro K."/>
            <person name="Morin E."/>
            <person name="Lipzen A."/>
            <person name="Grigoriev I.V."/>
            <person name="Henrissat B."/>
            <person name="Martin F.M."/>
            <person name="Bonfante P."/>
        </authorList>
    </citation>
    <scope>NUCLEOTIDE SEQUENCE [LARGE SCALE GENOMIC DNA]</scope>
    <source>
        <strain evidence="1 2">BEG34</strain>
    </source>
</reference>
<proteinExistence type="predicted"/>
<evidence type="ECO:0000313" key="2">
    <source>
        <dbReference type="Proteomes" id="UP000439903"/>
    </source>
</evidence>
<name>A0A8H3X026_GIGMA</name>
<dbReference type="OrthoDB" id="2438869at2759"/>
<organism evidence="1 2">
    <name type="scientific">Gigaspora margarita</name>
    <dbReference type="NCBI Taxonomy" id="4874"/>
    <lineage>
        <taxon>Eukaryota</taxon>
        <taxon>Fungi</taxon>
        <taxon>Fungi incertae sedis</taxon>
        <taxon>Mucoromycota</taxon>
        <taxon>Glomeromycotina</taxon>
        <taxon>Glomeromycetes</taxon>
        <taxon>Diversisporales</taxon>
        <taxon>Gigasporaceae</taxon>
        <taxon>Gigaspora</taxon>
    </lineage>
</organism>
<dbReference type="Proteomes" id="UP000439903">
    <property type="component" value="Unassembled WGS sequence"/>
</dbReference>
<gene>
    <name evidence="1" type="ORF">F8M41_011588</name>
</gene>
<evidence type="ECO:0000313" key="1">
    <source>
        <dbReference type="EMBL" id="KAF0384573.1"/>
    </source>
</evidence>
<accession>A0A8H3X026</accession>